<dbReference type="Pfam" id="PF02463">
    <property type="entry name" value="SMC_N"/>
    <property type="match status" value="1"/>
</dbReference>
<dbReference type="CDD" id="cd03241">
    <property type="entry name" value="ABC_RecN"/>
    <property type="match status" value="2"/>
</dbReference>
<reference evidence="12 13" key="1">
    <citation type="submission" date="2016-11" db="EMBL/GenBank/DDBJ databases">
        <authorList>
            <person name="Jaros S."/>
            <person name="Januszkiewicz K."/>
            <person name="Wedrychowicz H."/>
        </authorList>
    </citation>
    <scope>NUCLEOTIDE SEQUENCE [LARGE SCALE GENOMIC DNA]</scope>
    <source>
        <strain evidence="12 13">DSM 8605</strain>
    </source>
</reference>
<evidence type="ECO:0000256" key="6">
    <source>
        <dbReference type="ARBA" id="ARBA00022840"/>
    </source>
</evidence>
<dbReference type="GO" id="GO:0005524">
    <property type="term" value="F:ATP binding"/>
    <property type="evidence" value="ECO:0007669"/>
    <property type="project" value="UniProtKB-KW"/>
</dbReference>
<evidence type="ECO:0000256" key="3">
    <source>
        <dbReference type="ARBA" id="ARBA00021315"/>
    </source>
</evidence>
<evidence type="ECO:0000256" key="1">
    <source>
        <dbReference type="ARBA" id="ARBA00003618"/>
    </source>
</evidence>
<dbReference type="EMBL" id="FQXM01000004">
    <property type="protein sequence ID" value="SHH36866.1"/>
    <property type="molecule type" value="Genomic_DNA"/>
</dbReference>
<evidence type="ECO:0000256" key="10">
    <source>
        <dbReference type="SAM" id="Coils"/>
    </source>
</evidence>
<dbReference type="GO" id="GO:0009432">
    <property type="term" value="P:SOS response"/>
    <property type="evidence" value="ECO:0007669"/>
    <property type="project" value="TreeGrafter"/>
</dbReference>
<dbReference type="GO" id="GO:0043590">
    <property type="term" value="C:bacterial nucleoid"/>
    <property type="evidence" value="ECO:0007669"/>
    <property type="project" value="TreeGrafter"/>
</dbReference>
<dbReference type="NCBIfam" id="TIGR00634">
    <property type="entry name" value="recN"/>
    <property type="match status" value="1"/>
</dbReference>
<comment type="similarity">
    <text evidence="2 9">Belongs to the RecN family.</text>
</comment>
<feature type="coiled-coil region" evidence="10">
    <location>
        <begin position="332"/>
        <end position="366"/>
    </location>
</feature>
<dbReference type="GO" id="GO:0006310">
    <property type="term" value="P:DNA recombination"/>
    <property type="evidence" value="ECO:0007669"/>
    <property type="project" value="InterPro"/>
</dbReference>
<dbReference type="InterPro" id="IPR027417">
    <property type="entry name" value="P-loop_NTPase"/>
</dbReference>
<dbReference type="FunFam" id="3.40.50.300:FF:000356">
    <property type="entry name" value="DNA repair protein RecN"/>
    <property type="match status" value="1"/>
</dbReference>
<dbReference type="GO" id="GO:0006281">
    <property type="term" value="P:DNA repair"/>
    <property type="evidence" value="ECO:0007669"/>
    <property type="project" value="UniProtKB-KW"/>
</dbReference>
<dbReference type="OrthoDB" id="9806954at2"/>
<dbReference type="InterPro" id="IPR003395">
    <property type="entry name" value="RecF/RecN/SMC_N"/>
</dbReference>
<dbReference type="PIRSF" id="PIRSF003128">
    <property type="entry name" value="RecN"/>
    <property type="match status" value="1"/>
</dbReference>
<organism evidence="12 13">
    <name type="scientific">Clostridium grantii DSM 8605</name>
    <dbReference type="NCBI Taxonomy" id="1121316"/>
    <lineage>
        <taxon>Bacteria</taxon>
        <taxon>Bacillati</taxon>
        <taxon>Bacillota</taxon>
        <taxon>Clostridia</taxon>
        <taxon>Eubacteriales</taxon>
        <taxon>Clostridiaceae</taxon>
        <taxon>Clostridium</taxon>
    </lineage>
</organism>
<keyword evidence="6" id="KW-0067">ATP-binding</keyword>
<dbReference type="InterPro" id="IPR004604">
    <property type="entry name" value="DNA_recomb/repair_RecN"/>
</dbReference>
<evidence type="ECO:0000256" key="9">
    <source>
        <dbReference type="PIRNR" id="PIRNR003128"/>
    </source>
</evidence>
<evidence type="ECO:0000256" key="7">
    <source>
        <dbReference type="ARBA" id="ARBA00023204"/>
    </source>
</evidence>
<evidence type="ECO:0000256" key="2">
    <source>
        <dbReference type="ARBA" id="ARBA00009441"/>
    </source>
</evidence>
<dbReference type="FunFam" id="3.40.50.300:FF:000319">
    <property type="entry name" value="DNA repair protein RecN"/>
    <property type="match status" value="1"/>
</dbReference>
<evidence type="ECO:0000256" key="8">
    <source>
        <dbReference type="ARBA" id="ARBA00033408"/>
    </source>
</evidence>
<dbReference type="Gene3D" id="3.40.50.300">
    <property type="entry name" value="P-loop containing nucleotide triphosphate hydrolases"/>
    <property type="match status" value="2"/>
</dbReference>
<name>A0A1M5SEC0_9CLOT</name>
<dbReference type="STRING" id="1121316.SAMN02745207_00893"/>
<evidence type="ECO:0000256" key="4">
    <source>
        <dbReference type="ARBA" id="ARBA00022741"/>
    </source>
</evidence>
<keyword evidence="7 9" id="KW-0234">DNA repair</keyword>
<dbReference type="Proteomes" id="UP000184447">
    <property type="component" value="Unassembled WGS sequence"/>
</dbReference>
<dbReference type="RefSeq" id="WP_073337224.1">
    <property type="nucleotide sequence ID" value="NZ_FQXM01000004.1"/>
</dbReference>
<keyword evidence="5 9" id="KW-0227">DNA damage</keyword>
<protein>
    <recommendedName>
        <fullName evidence="3 9">DNA repair protein RecN</fullName>
    </recommendedName>
    <alternativeName>
        <fullName evidence="8 9">Recombination protein N</fullName>
    </alternativeName>
</protein>
<dbReference type="AlphaFoldDB" id="A0A1M5SEC0"/>
<keyword evidence="10" id="KW-0175">Coiled coil</keyword>
<evidence type="ECO:0000256" key="5">
    <source>
        <dbReference type="ARBA" id="ARBA00022763"/>
    </source>
</evidence>
<evidence type="ECO:0000313" key="12">
    <source>
        <dbReference type="EMBL" id="SHH36866.1"/>
    </source>
</evidence>
<comment type="function">
    <text evidence="1 9">May be involved in recombinational repair of damaged DNA.</text>
</comment>
<evidence type="ECO:0000259" key="11">
    <source>
        <dbReference type="Pfam" id="PF02463"/>
    </source>
</evidence>
<accession>A0A1M5SEC0</accession>
<sequence length="564" mass="64631">MLLQVSVKNFALIEQLTVNFEEGLNVLTGETGAGKSILIDAINFVLGDKTNKNAIRHGEDKTFVEAVFEVKNQKTIELLQSLDIDFDDVIIVSRETNKSGKSLVKVNGKTLLVSQVKELSETLLNIHGQHQNQDLLNSSRHIEFFNKYGEEFLMEVMKVYVELFEQYKNINEKIISIKKNKAENEKLLDYLQFQLKDIEKANLKENEDEELDERYKILSNAEKISAVLNESYSSLNKNSEDNYSISYILGKTIHNLKGIESNLKSISPAINLIQEAFYNIEQAIDDIRDQKDDIYYDSDELDFLNSRIFLIDAMKRKYGASIKEILEFKKSIEEKIENITFSDEKIEKLEEQKQILENKMILSCDEIYKRRLIIKDELEKSIKKELDYVGLEKAIFKVNIEHTNEFFDSGSDIIKFLISTNPGQPLQPMEKIVSGGELSRIMLSLKAVFANKDDIPTIIFDEIDTGISGRTAQSVAEKMYLISIDHQVFCVTHLPQIASMSDSHLKVFKESIDENTFTKVINLNREEKEDEIARMIGGSKITPLTLENAKEMIKLADDIKIELS</sequence>
<keyword evidence="13" id="KW-1185">Reference proteome</keyword>
<dbReference type="PANTHER" id="PTHR11059:SF0">
    <property type="entry name" value="DNA REPAIR PROTEIN RECN"/>
    <property type="match status" value="1"/>
</dbReference>
<dbReference type="SUPFAM" id="SSF52540">
    <property type="entry name" value="P-loop containing nucleoside triphosphate hydrolases"/>
    <property type="match status" value="1"/>
</dbReference>
<feature type="domain" description="RecF/RecN/SMC N-terminal" evidence="11">
    <location>
        <begin position="3"/>
        <end position="510"/>
    </location>
</feature>
<dbReference type="PANTHER" id="PTHR11059">
    <property type="entry name" value="DNA REPAIR PROTEIN RECN"/>
    <property type="match status" value="1"/>
</dbReference>
<gene>
    <name evidence="12" type="ORF">SAMN02745207_00893</name>
</gene>
<keyword evidence="4" id="KW-0547">Nucleotide-binding</keyword>
<proteinExistence type="inferred from homology"/>
<evidence type="ECO:0000313" key="13">
    <source>
        <dbReference type="Proteomes" id="UP000184447"/>
    </source>
</evidence>